<accession>A0AAD9CWN5</accession>
<dbReference type="EMBL" id="JAODAN010000007">
    <property type="protein sequence ID" value="KAK1922985.1"/>
    <property type="molecule type" value="Genomic_DNA"/>
</dbReference>
<organism evidence="1 2">
    <name type="scientific">Papiliotrema laurentii</name>
    <name type="common">Cryptococcus laurentii</name>
    <dbReference type="NCBI Taxonomy" id="5418"/>
    <lineage>
        <taxon>Eukaryota</taxon>
        <taxon>Fungi</taxon>
        <taxon>Dikarya</taxon>
        <taxon>Basidiomycota</taxon>
        <taxon>Agaricomycotina</taxon>
        <taxon>Tremellomycetes</taxon>
        <taxon>Tremellales</taxon>
        <taxon>Rhynchogastremaceae</taxon>
        <taxon>Papiliotrema</taxon>
    </lineage>
</organism>
<proteinExistence type="predicted"/>
<dbReference type="AlphaFoldDB" id="A0AAD9CWN5"/>
<evidence type="ECO:0000313" key="2">
    <source>
        <dbReference type="Proteomes" id="UP001182556"/>
    </source>
</evidence>
<comment type="caution">
    <text evidence="1">The sequence shown here is derived from an EMBL/GenBank/DDBJ whole genome shotgun (WGS) entry which is preliminary data.</text>
</comment>
<sequence length="558" mass="63680">MNIFDGPLQPICWDKRGNRVNADSPSVHTVLDPAQDGWDALWGPLPQIGLEAATTVMAWTRQEDVDLIKMWMMRRRQLVPHRDGKRKFSKFEENTATKGGLKLTPQRLLIGWFADTYTSNSNSAKMVVDHTFVNLQNELGIVSSILQWLQYIGRLLWHQRIFSTGVTLAGLRLRFALPVRYLSGNARTGLSRYRFDAEFQVFMWDTQKGKDMTQEMVSLVNEWREDLLTGIEAMKHCAVQIQQEFWKLGADVLDLSQVAVKRRISFRPGFSPLKVDDSKHVGKFMSSWFNSHNKHPSPKVLHLPEMYWQATGDFLALDALGSFMELYKVNEAILLNQRQFQWDQKSLNAINSELGLWQLSAALYLMSKSLHVNRHGGTTPNAHTIQKLDFGNLVLLIKTHDGQSSKFFPLSDFKALQTIVLPYIKKQTAEIILNPMYGLQQQVLSRPIFLETGKQVQGYLTIQVKCDKASTCTAFRQEMLKKIWSEGENLIITSNSLQDPAMMRTARATARQAVNAWAARIMVVDQSKARPDVALKDDRSAQPIQNHPFTNWPPAFCD</sequence>
<evidence type="ECO:0000313" key="1">
    <source>
        <dbReference type="EMBL" id="KAK1922985.1"/>
    </source>
</evidence>
<gene>
    <name evidence="1" type="ORF">DB88DRAFT_473632</name>
</gene>
<protein>
    <submittedName>
        <fullName evidence="1">Uncharacterized protein</fullName>
    </submittedName>
</protein>
<reference evidence="1" key="1">
    <citation type="submission" date="2023-02" db="EMBL/GenBank/DDBJ databases">
        <title>Identification and recombinant expression of a fungal hydrolase from Papiliotrema laurentii that hydrolyzes apple cutin and clears colloidal polyester polyurethane.</title>
        <authorList>
            <consortium name="DOE Joint Genome Institute"/>
            <person name="Roman V.A."/>
            <person name="Bojanowski C."/>
            <person name="Crable B.R."/>
            <person name="Wagner D.N."/>
            <person name="Hung C.S."/>
            <person name="Nadeau L.J."/>
            <person name="Schratz L."/>
            <person name="Haridas S."/>
            <person name="Pangilinan J."/>
            <person name="Lipzen A."/>
            <person name="Na H."/>
            <person name="Yan M."/>
            <person name="Ng V."/>
            <person name="Grigoriev I.V."/>
            <person name="Spatafora J.W."/>
            <person name="Barlow D."/>
            <person name="Biffinger J."/>
            <person name="Kelley-Loughnane N."/>
            <person name="Varaljay V.A."/>
            <person name="Crookes-Goodson W.J."/>
        </authorList>
    </citation>
    <scope>NUCLEOTIDE SEQUENCE</scope>
    <source>
        <strain evidence="1">5307AH</strain>
    </source>
</reference>
<dbReference type="Proteomes" id="UP001182556">
    <property type="component" value="Unassembled WGS sequence"/>
</dbReference>
<name>A0AAD9CWN5_PAPLA</name>
<keyword evidence="2" id="KW-1185">Reference proteome</keyword>